<keyword evidence="7 12" id="KW-0658">Purine biosynthesis</keyword>
<dbReference type="PANTHER" id="PTHR43472">
    <property type="entry name" value="PHOSPHORIBOSYLAMINE--GLYCINE LIGASE"/>
    <property type="match status" value="1"/>
</dbReference>
<dbReference type="InterPro" id="IPR020561">
    <property type="entry name" value="PRibGlycinamid_synth_ATP-grasp"/>
</dbReference>
<dbReference type="AlphaFoldDB" id="A0A369A8B9"/>
<dbReference type="SUPFAM" id="SSF52440">
    <property type="entry name" value="PreATP-grasp domain"/>
    <property type="match status" value="1"/>
</dbReference>
<evidence type="ECO:0000313" key="15">
    <source>
        <dbReference type="EMBL" id="RCX03674.1"/>
    </source>
</evidence>
<comment type="catalytic activity">
    <reaction evidence="12">
        <text>5-phospho-beta-D-ribosylamine + glycine + ATP = N(1)-(5-phospho-beta-D-ribosyl)glycinamide + ADP + phosphate + H(+)</text>
        <dbReference type="Rhea" id="RHEA:17453"/>
        <dbReference type="ChEBI" id="CHEBI:15378"/>
        <dbReference type="ChEBI" id="CHEBI:30616"/>
        <dbReference type="ChEBI" id="CHEBI:43474"/>
        <dbReference type="ChEBI" id="CHEBI:57305"/>
        <dbReference type="ChEBI" id="CHEBI:58681"/>
        <dbReference type="ChEBI" id="CHEBI:143788"/>
        <dbReference type="ChEBI" id="CHEBI:456216"/>
        <dbReference type="EC" id="6.3.4.13"/>
    </reaction>
</comment>
<dbReference type="InterPro" id="IPR020559">
    <property type="entry name" value="PRibGlycinamide_synth_CS"/>
</dbReference>
<dbReference type="GO" id="GO:0005524">
    <property type="term" value="F:ATP binding"/>
    <property type="evidence" value="ECO:0007669"/>
    <property type="project" value="UniProtKB-UniRule"/>
</dbReference>
<gene>
    <name evidence="12" type="primary">purD</name>
    <name evidence="15" type="ORF">DES35_102125</name>
</gene>
<evidence type="ECO:0000256" key="3">
    <source>
        <dbReference type="ARBA" id="ARBA00005174"/>
    </source>
</evidence>
<dbReference type="HAMAP" id="MF_00138">
    <property type="entry name" value="GARS"/>
    <property type="match status" value="1"/>
</dbReference>
<dbReference type="Gene3D" id="3.30.1490.20">
    <property type="entry name" value="ATP-grasp fold, A domain"/>
    <property type="match status" value="1"/>
</dbReference>
<evidence type="ECO:0000313" key="16">
    <source>
        <dbReference type="Proteomes" id="UP000253517"/>
    </source>
</evidence>
<dbReference type="InterPro" id="IPR011054">
    <property type="entry name" value="Rudment_hybrid_motif"/>
</dbReference>
<evidence type="ECO:0000256" key="12">
    <source>
        <dbReference type="HAMAP-Rule" id="MF_00138"/>
    </source>
</evidence>
<comment type="pathway">
    <text evidence="3 12">Purine metabolism; IMP biosynthesis via de novo pathway; N(1)-(5-phospho-D-ribosyl)glycinamide from 5-phospho-alpha-D-ribose 1-diphosphate: step 2/2.</text>
</comment>
<dbReference type="Gene3D" id="3.40.50.20">
    <property type="match status" value="1"/>
</dbReference>
<dbReference type="InterPro" id="IPR016185">
    <property type="entry name" value="PreATP-grasp_dom_sf"/>
</dbReference>
<comment type="caution">
    <text evidence="15">The sequence shown here is derived from an EMBL/GenBank/DDBJ whole genome shotgun (WGS) entry which is preliminary data.</text>
</comment>
<dbReference type="RefSeq" id="WP_114366088.1">
    <property type="nucleotide sequence ID" value="NZ_BHZF01000002.1"/>
</dbReference>
<dbReference type="InterPro" id="IPR013815">
    <property type="entry name" value="ATP_grasp_subdomain_1"/>
</dbReference>
<dbReference type="SMART" id="SM01210">
    <property type="entry name" value="GARS_C"/>
    <property type="match status" value="1"/>
</dbReference>
<dbReference type="Gene3D" id="3.30.470.20">
    <property type="entry name" value="ATP-grasp fold, B domain"/>
    <property type="match status" value="1"/>
</dbReference>
<comment type="similarity">
    <text evidence="9 12">Belongs to the GARS family.</text>
</comment>
<dbReference type="Proteomes" id="UP000253517">
    <property type="component" value="Unassembled WGS sequence"/>
</dbReference>
<evidence type="ECO:0000259" key="14">
    <source>
        <dbReference type="PROSITE" id="PS50975"/>
    </source>
</evidence>
<keyword evidence="5 12" id="KW-0436">Ligase</keyword>
<evidence type="ECO:0000256" key="8">
    <source>
        <dbReference type="ARBA" id="ARBA00022840"/>
    </source>
</evidence>
<evidence type="ECO:0000256" key="13">
    <source>
        <dbReference type="PROSITE-ProRule" id="PRU00409"/>
    </source>
</evidence>
<organism evidence="15 16">
    <name type="scientific">Schleiferia thermophila</name>
    <dbReference type="NCBI Taxonomy" id="884107"/>
    <lineage>
        <taxon>Bacteria</taxon>
        <taxon>Pseudomonadati</taxon>
        <taxon>Bacteroidota</taxon>
        <taxon>Flavobacteriia</taxon>
        <taxon>Flavobacteriales</taxon>
        <taxon>Schleiferiaceae</taxon>
        <taxon>Schleiferia</taxon>
    </lineage>
</organism>
<sequence length="423" mass="46138">MKKILLLGSGGREYTMAWKISQSTITHQLFIAPGNGGTHAFGTNLPFGYNDFDSIIGFARKHSIDLVIAGPEEPLVNGIADRLSTEGILVCGPVAQAAMLEGSKSFAKDFMQAMGIPTAAYRAFESRQIDEARQFLHTLTPPYVLKADGLAAGKGVVICHTLTEATDTLDAMLLGEQFGQAGRRVVIEEFLSGIEFSVFIATDGAHYVLLPEAKDYKRIGEGDTGPNTGGMGAISPVPFFNESLRHKVITRIIEPTLQGLRQRQIPYRGFIFFGLISVAGEPYLIEYNCRLGDPETEVILPRLDEDFLQLCFDIANGQLGSSRTALATAQAAATVMVVSGGYPSTYQRGFPITLPDTLPRDTHIINAGTNRQANLLTTSGGRVLAVTSLAPDIRQALQLSYSTIEHITFEQMYYRRDIGYEFL</sequence>
<dbReference type="GO" id="GO:0009113">
    <property type="term" value="P:purine nucleobase biosynthetic process"/>
    <property type="evidence" value="ECO:0007669"/>
    <property type="project" value="InterPro"/>
</dbReference>
<dbReference type="GO" id="GO:0004637">
    <property type="term" value="F:phosphoribosylamine-glycine ligase activity"/>
    <property type="evidence" value="ECO:0007669"/>
    <property type="project" value="UniProtKB-UniRule"/>
</dbReference>
<dbReference type="SUPFAM" id="SSF51246">
    <property type="entry name" value="Rudiment single hybrid motif"/>
    <property type="match status" value="1"/>
</dbReference>
<name>A0A369A8B9_9FLAO</name>
<evidence type="ECO:0000256" key="11">
    <source>
        <dbReference type="ARBA" id="ARBA00042864"/>
    </source>
</evidence>
<reference evidence="15 16" key="1">
    <citation type="submission" date="2018-07" db="EMBL/GenBank/DDBJ databases">
        <title>Genomic Encyclopedia of Type Strains, Phase IV (KMG-IV): sequencing the most valuable type-strain genomes for metagenomic binning, comparative biology and taxonomic classification.</title>
        <authorList>
            <person name="Goeker M."/>
        </authorList>
    </citation>
    <scope>NUCLEOTIDE SEQUENCE [LARGE SCALE GENOMIC DNA]</scope>
    <source>
        <strain evidence="15 16">DSM 21410</strain>
    </source>
</reference>
<dbReference type="PROSITE" id="PS50975">
    <property type="entry name" value="ATP_GRASP"/>
    <property type="match status" value="1"/>
</dbReference>
<keyword evidence="16" id="KW-1185">Reference proteome</keyword>
<dbReference type="Pfam" id="PF02843">
    <property type="entry name" value="GARS_C"/>
    <property type="match status" value="1"/>
</dbReference>
<comment type="cofactor">
    <cofactor evidence="1">
        <name>Mn(2+)</name>
        <dbReference type="ChEBI" id="CHEBI:29035"/>
    </cofactor>
</comment>
<dbReference type="InterPro" id="IPR020560">
    <property type="entry name" value="PRibGlycinamide_synth_C-dom"/>
</dbReference>
<evidence type="ECO:0000256" key="10">
    <source>
        <dbReference type="ARBA" id="ARBA00042242"/>
    </source>
</evidence>
<evidence type="ECO:0000256" key="2">
    <source>
        <dbReference type="ARBA" id="ARBA00001946"/>
    </source>
</evidence>
<dbReference type="PROSITE" id="PS00184">
    <property type="entry name" value="GARS"/>
    <property type="match status" value="1"/>
</dbReference>
<feature type="domain" description="ATP-grasp" evidence="14">
    <location>
        <begin position="108"/>
        <end position="316"/>
    </location>
</feature>
<dbReference type="InterPro" id="IPR011761">
    <property type="entry name" value="ATP-grasp"/>
</dbReference>
<dbReference type="SMART" id="SM01209">
    <property type="entry name" value="GARS_A"/>
    <property type="match status" value="1"/>
</dbReference>
<accession>A0A369A8B9</accession>
<dbReference type="GO" id="GO:0006189">
    <property type="term" value="P:'de novo' IMP biosynthetic process"/>
    <property type="evidence" value="ECO:0007669"/>
    <property type="project" value="UniProtKB-UniRule"/>
</dbReference>
<keyword evidence="8 13" id="KW-0067">ATP-binding</keyword>
<comment type="cofactor">
    <cofactor evidence="2">
        <name>Mg(2+)</name>
        <dbReference type="ChEBI" id="CHEBI:18420"/>
    </cofactor>
</comment>
<dbReference type="PANTHER" id="PTHR43472:SF1">
    <property type="entry name" value="PHOSPHORIBOSYLAMINE--GLYCINE LIGASE, CHLOROPLASTIC"/>
    <property type="match status" value="1"/>
</dbReference>
<dbReference type="InterPro" id="IPR020562">
    <property type="entry name" value="PRibGlycinamide_synth_N"/>
</dbReference>
<evidence type="ECO:0000256" key="6">
    <source>
        <dbReference type="ARBA" id="ARBA00022741"/>
    </source>
</evidence>
<protein>
    <recommendedName>
        <fullName evidence="4 12">Phosphoribosylamine--glycine ligase</fullName>
        <ecNumber evidence="4 12">6.3.4.13</ecNumber>
    </recommendedName>
    <alternativeName>
        <fullName evidence="12">GARS</fullName>
    </alternativeName>
    <alternativeName>
        <fullName evidence="10 12">Glycinamide ribonucleotide synthetase</fullName>
    </alternativeName>
    <alternativeName>
        <fullName evidence="11 12">Phosphoribosylglycinamide synthetase</fullName>
    </alternativeName>
</protein>
<dbReference type="Gene3D" id="3.90.600.10">
    <property type="entry name" value="Phosphoribosylglycinamide synthetase, C-terminal domain"/>
    <property type="match status" value="1"/>
</dbReference>
<dbReference type="InterPro" id="IPR000115">
    <property type="entry name" value="PRibGlycinamide_synth"/>
</dbReference>
<dbReference type="InterPro" id="IPR037123">
    <property type="entry name" value="PRibGlycinamide_synth_C_sf"/>
</dbReference>
<evidence type="ECO:0000256" key="7">
    <source>
        <dbReference type="ARBA" id="ARBA00022755"/>
    </source>
</evidence>
<dbReference type="Pfam" id="PF01071">
    <property type="entry name" value="GARS_A"/>
    <property type="match status" value="1"/>
</dbReference>
<dbReference type="UniPathway" id="UPA00074">
    <property type="reaction ID" value="UER00125"/>
</dbReference>
<dbReference type="NCBIfam" id="TIGR00877">
    <property type="entry name" value="purD"/>
    <property type="match status" value="1"/>
</dbReference>
<dbReference type="SUPFAM" id="SSF56059">
    <property type="entry name" value="Glutathione synthetase ATP-binding domain-like"/>
    <property type="match status" value="1"/>
</dbReference>
<evidence type="ECO:0000256" key="9">
    <source>
        <dbReference type="ARBA" id="ARBA00038345"/>
    </source>
</evidence>
<evidence type="ECO:0000256" key="4">
    <source>
        <dbReference type="ARBA" id="ARBA00013255"/>
    </source>
</evidence>
<proteinExistence type="inferred from homology"/>
<evidence type="ECO:0000256" key="5">
    <source>
        <dbReference type="ARBA" id="ARBA00022598"/>
    </source>
</evidence>
<evidence type="ECO:0000256" key="1">
    <source>
        <dbReference type="ARBA" id="ARBA00001936"/>
    </source>
</evidence>
<keyword evidence="6 13" id="KW-0547">Nucleotide-binding</keyword>
<dbReference type="EMBL" id="QPJS01000002">
    <property type="protein sequence ID" value="RCX03674.1"/>
    <property type="molecule type" value="Genomic_DNA"/>
</dbReference>
<dbReference type="GO" id="GO:0046872">
    <property type="term" value="F:metal ion binding"/>
    <property type="evidence" value="ECO:0007669"/>
    <property type="project" value="InterPro"/>
</dbReference>
<dbReference type="EC" id="6.3.4.13" evidence="4 12"/>
<dbReference type="Pfam" id="PF02844">
    <property type="entry name" value="GARS_N"/>
    <property type="match status" value="1"/>
</dbReference>